<evidence type="ECO:0000313" key="2">
    <source>
        <dbReference type="Proteomes" id="UP001596086"/>
    </source>
</evidence>
<reference evidence="2" key="1">
    <citation type="journal article" date="2019" name="Int. J. Syst. Evol. Microbiol.">
        <title>The Global Catalogue of Microorganisms (GCM) 10K type strain sequencing project: providing services to taxonomists for standard genome sequencing and annotation.</title>
        <authorList>
            <consortium name="The Broad Institute Genomics Platform"/>
            <consortium name="The Broad Institute Genome Sequencing Center for Infectious Disease"/>
            <person name="Wu L."/>
            <person name="Ma J."/>
        </authorList>
    </citation>
    <scope>NUCLEOTIDE SEQUENCE [LARGE SCALE GENOMIC DNA]</scope>
    <source>
        <strain evidence="2">CGMCC 4.5798</strain>
    </source>
</reference>
<sequence>MKTILTQSAIAAHQAILAQPQDGQRYSLYPVHELEFWNRLFAFAKQPATAQQVLDEIGEIENEPCIENDRVFRNVQQARKMAKLALLN</sequence>
<name>A0ABW0S199_9BURK</name>
<proteinExistence type="predicted"/>
<comment type="caution">
    <text evidence="1">The sequence shown here is derived from an EMBL/GenBank/DDBJ whole genome shotgun (WGS) entry which is preliminary data.</text>
</comment>
<accession>A0ABW0S199</accession>
<dbReference type="EMBL" id="JBHSMZ010000014">
    <property type="protein sequence ID" value="MFC5550269.1"/>
    <property type="molecule type" value="Genomic_DNA"/>
</dbReference>
<organism evidence="1 2">
    <name type="scientific">Massilia aerilata</name>
    <dbReference type="NCBI Taxonomy" id="453817"/>
    <lineage>
        <taxon>Bacteria</taxon>
        <taxon>Pseudomonadati</taxon>
        <taxon>Pseudomonadota</taxon>
        <taxon>Betaproteobacteria</taxon>
        <taxon>Burkholderiales</taxon>
        <taxon>Oxalobacteraceae</taxon>
        <taxon>Telluria group</taxon>
        <taxon>Massilia</taxon>
    </lineage>
</organism>
<dbReference type="RefSeq" id="WP_379772608.1">
    <property type="nucleotide sequence ID" value="NZ_JBHSMZ010000014.1"/>
</dbReference>
<keyword evidence="2" id="KW-1185">Reference proteome</keyword>
<gene>
    <name evidence="1" type="ORF">ACFPO9_17270</name>
</gene>
<evidence type="ECO:0000313" key="1">
    <source>
        <dbReference type="EMBL" id="MFC5550269.1"/>
    </source>
</evidence>
<dbReference type="Proteomes" id="UP001596086">
    <property type="component" value="Unassembled WGS sequence"/>
</dbReference>
<protein>
    <submittedName>
        <fullName evidence="1">Uncharacterized protein</fullName>
    </submittedName>
</protein>